<evidence type="ECO:0000313" key="2">
    <source>
        <dbReference type="EMBL" id="GAK58458.1"/>
    </source>
</evidence>
<dbReference type="InterPro" id="IPR011051">
    <property type="entry name" value="RmlC_Cupin_sf"/>
</dbReference>
<dbReference type="Proteomes" id="UP000030661">
    <property type="component" value="Unassembled WGS sequence"/>
</dbReference>
<dbReference type="Gene3D" id="2.60.120.10">
    <property type="entry name" value="Jelly Rolls"/>
    <property type="match status" value="1"/>
</dbReference>
<dbReference type="eggNOG" id="COG1917">
    <property type="taxonomic scope" value="Bacteria"/>
</dbReference>
<dbReference type="STRING" id="1499967.U27_05432"/>
<dbReference type="HOGENOM" id="CLU_134269_2_0_0"/>
<gene>
    <name evidence="2" type="ORF">U27_05432</name>
</gene>
<dbReference type="CDD" id="cd02238">
    <property type="entry name" value="cupin_KdgF"/>
    <property type="match status" value="1"/>
</dbReference>
<dbReference type="PANTHER" id="PTHR40112:SF1">
    <property type="entry name" value="H2HPP ISOMERASE"/>
    <property type="match status" value="1"/>
</dbReference>
<name>A0A081C1K3_VECG1</name>
<dbReference type="AlphaFoldDB" id="A0A081C1K3"/>
<dbReference type="InterPro" id="IPR052535">
    <property type="entry name" value="Bacilysin_H2HPP_isomerase"/>
</dbReference>
<sequence>MPFYDVNELHEIPLVNGITLTAIYGEKVSVSFLNLPPLSRLPIHHHVNEQVGIVLDGEIEYTIGEETRICGKGMAFVIPPNVPHSLVVVSERPAKLADIFTPPRKITEPLKYLEERKE</sequence>
<dbReference type="Pfam" id="PF07883">
    <property type="entry name" value="Cupin_2"/>
    <property type="match status" value="1"/>
</dbReference>
<dbReference type="InterPro" id="IPR013096">
    <property type="entry name" value="Cupin_2"/>
</dbReference>
<reference evidence="2 3" key="1">
    <citation type="journal article" date="2015" name="PeerJ">
        <title>First genomic representation of candidate bacterial phylum KSB3 points to enhanced environmental sensing as a trigger of wastewater bulking.</title>
        <authorList>
            <person name="Sekiguchi Y."/>
            <person name="Ohashi A."/>
            <person name="Parks D.H."/>
            <person name="Yamauchi T."/>
            <person name="Tyson G.W."/>
            <person name="Hugenholtz P."/>
        </authorList>
    </citation>
    <scope>NUCLEOTIDE SEQUENCE [LARGE SCALE GENOMIC DNA]</scope>
</reference>
<dbReference type="InterPro" id="IPR014710">
    <property type="entry name" value="RmlC-like_jellyroll"/>
</dbReference>
<feature type="domain" description="Cupin type-2" evidence="1">
    <location>
        <begin position="34"/>
        <end position="100"/>
    </location>
</feature>
<evidence type="ECO:0000259" key="1">
    <source>
        <dbReference type="Pfam" id="PF07883"/>
    </source>
</evidence>
<proteinExistence type="predicted"/>
<dbReference type="EMBL" id="DF820467">
    <property type="protein sequence ID" value="GAK58458.1"/>
    <property type="molecule type" value="Genomic_DNA"/>
</dbReference>
<organism evidence="2 3">
    <name type="scientific">Vecturithrix granuli</name>
    <dbReference type="NCBI Taxonomy" id="1499967"/>
    <lineage>
        <taxon>Bacteria</taxon>
        <taxon>Candidatus Moduliflexota</taxon>
        <taxon>Candidatus Vecturitrichia</taxon>
        <taxon>Candidatus Vecturitrichales</taxon>
        <taxon>Candidatus Vecturitrichaceae</taxon>
        <taxon>Candidatus Vecturithrix</taxon>
    </lineage>
</organism>
<accession>A0A081C1K3</accession>
<keyword evidence="3" id="KW-1185">Reference proteome</keyword>
<dbReference type="SUPFAM" id="SSF51182">
    <property type="entry name" value="RmlC-like cupins"/>
    <property type="match status" value="1"/>
</dbReference>
<protein>
    <submittedName>
        <fullName evidence="2">Possible pectin degradation protein</fullName>
    </submittedName>
</protein>
<evidence type="ECO:0000313" key="3">
    <source>
        <dbReference type="Proteomes" id="UP000030661"/>
    </source>
</evidence>
<dbReference type="PANTHER" id="PTHR40112">
    <property type="entry name" value="H2HPP ISOMERASE"/>
    <property type="match status" value="1"/>
</dbReference>